<keyword evidence="3" id="KW-1185">Reference proteome</keyword>
<dbReference type="PANTHER" id="PTHR44733">
    <property type="entry name" value="DNAJ HOMOLOG SUBFAMILY C MEMBER 22"/>
    <property type="match status" value="1"/>
</dbReference>
<feature type="transmembrane region" description="Helical" evidence="1">
    <location>
        <begin position="20"/>
        <end position="41"/>
    </location>
</feature>
<feature type="transmembrane region" description="Helical" evidence="1">
    <location>
        <begin position="123"/>
        <end position="139"/>
    </location>
</feature>
<dbReference type="AlphaFoldDB" id="A0A158PIA2"/>
<keyword evidence="1" id="KW-1133">Transmembrane helix</keyword>
<organism evidence="4">
    <name type="scientific">Angiostrongylus costaricensis</name>
    <name type="common">Nematode worm</name>
    <dbReference type="NCBI Taxonomy" id="334426"/>
    <lineage>
        <taxon>Eukaryota</taxon>
        <taxon>Metazoa</taxon>
        <taxon>Ecdysozoa</taxon>
        <taxon>Nematoda</taxon>
        <taxon>Chromadorea</taxon>
        <taxon>Rhabditida</taxon>
        <taxon>Rhabditina</taxon>
        <taxon>Rhabditomorpha</taxon>
        <taxon>Strongyloidea</taxon>
        <taxon>Metastrongylidae</taxon>
        <taxon>Angiostrongylus</taxon>
    </lineage>
</organism>
<reference evidence="2 3" key="2">
    <citation type="submission" date="2018-11" db="EMBL/GenBank/DDBJ databases">
        <authorList>
            <consortium name="Pathogen Informatics"/>
        </authorList>
    </citation>
    <scope>NUCLEOTIDE SEQUENCE [LARGE SCALE GENOMIC DNA]</scope>
    <source>
        <strain evidence="2 3">Costa Rica</strain>
    </source>
</reference>
<protein>
    <submittedName>
        <fullName evidence="4">TM2 domain-containing protein</fullName>
    </submittedName>
</protein>
<feature type="transmembrane region" description="Helical" evidence="1">
    <location>
        <begin position="96"/>
        <end position="114"/>
    </location>
</feature>
<dbReference type="WBParaSite" id="ACOC_0000733301-mRNA-1">
    <property type="protein sequence ID" value="ACOC_0000733301-mRNA-1"/>
    <property type="gene ID" value="ACOC_0000733301"/>
</dbReference>
<evidence type="ECO:0000256" key="1">
    <source>
        <dbReference type="SAM" id="Phobius"/>
    </source>
</evidence>
<dbReference type="PANTHER" id="PTHR44733:SF1">
    <property type="entry name" value="DNAJ HOMOLOG SUBFAMILY C MEMBER 22"/>
    <property type="match status" value="1"/>
</dbReference>
<dbReference type="EMBL" id="UYYA01004029">
    <property type="protein sequence ID" value="VDM58919.1"/>
    <property type="molecule type" value="Genomic_DNA"/>
</dbReference>
<proteinExistence type="predicted"/>
<gene>
    <name evidence="2" type="ORF">ACOC_LOCUS7334</name>
</gene>
<evidence type="ECO:0000313" key="3">
    <source>
        <dbReference type="Proteomes" id="UP000267027"/>
    </source>
</evidence>
<keyword evidence="1" id="KW-0812">Transmembrane</keyword>
<dbReference type="OrthoDB" id="10262359at2759"/>
<accession>A0A158PIA2</accession>
<dbReference type="Proteomes" id="UP000267027">
    <property type="component" value="Unassembled WGS sequence"/>
</dbReference>
<evidence type="ECO:0000313" key="4">
    <source>
        <dbReference type="WBParaSite" id="ACOC_0000733301-mRNA-1"/>
    </source>
</evidence>
<dbReference type="OMA" id="WRNYLIH"/>
<feature type="transmembrane region" description="Helical" evidence="1">
    <location>
        <begin position="70"/>
        <end position="90"/>
    </location>
</feature>
<dbReference type="GO" id="GO:0016020">
    <property type="term" value="C:membrane"/>
    <property type="evidence" value="ECO:0007669"/>
    <property type="project" value="TreeGrafter"/>
</dbReference>
<dbReference type="STRING" id="334426.A0A158PIA2"/>
<evidence type="ECO:0000313" key="2">
    <source>
        <dbReference type="EMBL" id="VDM58919.1"/>
    </source>
</evidence>
<sequence length="306" mass="35168">MMGGLIGLHRLYLDQIPEAFIFISTGGVFLLGIVYDSFYISKYVDFYNMRKLGEIEEVKKYKNGKLLTNLSRMVPFSFLKFVASVVYAVWLASSDNLLMVSALAAAVTTGVYIVGNCGRETRNIIYMWIGSFSSTFIYVGNLERFIRAIPFAAVVSTWLGNRTARIRTPLNRPFTWKHLLVKLITVHTLIVRFENERFCFMFQKSAWWNGDFVGKGPIWTDMVAVFIVDLLYQEAQVLEKRSKIEPLKWALWRMFLIATFDASAFISHEELRGICAQWVKDQAKLKDKLDSNERVNTARGCDVINK</sequence>
<reference evidence="4" key="1">
    <citation type="submission" date="2016-04" db="UniProtKB">
        <authorList>
            <consortium name="WormBaseParasite"/>
        </authorList>
    </citation>
    <scope>IDENTIFICATION</scope>
</reference>
<keyword evidence="1" id="KW-0472">Membrane</keyword>
<name>A0A158PIA2_ANGCS</name>